<name>A0A1H1HYN6_9ACTN</name>
<feature type="transmembrane region" description="Helical" evidence="5">
    <location>
        <begin position="16"/>
        <end position="39"/>
    </location>
</feature>
<keyword evidence="8" id="KW-1185">Reference proteome</keyword>
<evidence type="ECO:0000259" key="6">
    <source>
        <dbReference type="PROSITE" id="PS50850"/>
    </source>
</evidence>
<feature type="transmembrane region" description="Helical" evidence="5">
    <location>
        <begin position="211"/>
        <end position="236"/>
    </location>
</feature>
<feature type="transmembrane region" description="Helical" evidence="5">
    <location>
        <begin position="281"/>
        <end position="298"/>
    </location>
</feature>
<comment type="subcellular location">
    <subcellularLocation>
        <location evidence="1">Cell membrane</location>
        <topology evidence="1">Multi-pass membrane protein</topology>
    </subcellularLocation>
</comment>
<dbReference type="InterPro" id="IPR011701">
    <property type="entry name" value="MFS"/>
</dbReference>
<evidence type="ECO:0000256" key="5">
    <source>
        <dbReference type="SAM" id="Phobius"/>
    </source>
</evidence>
<dbReference type="PANTHER" id="PTHR23542:SF1">
    <property type="entry name" value="MAJOR FACILITATOR SUPERFAMILY (MFS) PROFILE DOMAIN-CONTAINING PROTEIN"/>
    <property type="match status" value="1"/>
</dbReference>
<feature type="transmembrane region" description="Helical" evidence="5">
    <location>
        <begin position="173"/>
        <end position="191"/>
    </location>
</feature>
<keyword evidence="2 5" id="KW-0812">Transmembrane</keyword>
<feature type="transmembrane region" description="Helical" evidence="5">
    <location>
        <begin position="45"/>
        <end position="67"/>
    </location>
</feature>
<evidence type="ECO:0000256" key="1">
    <source>
        <dbReference type="ARBA" id="ARBA00004651"/>
    </source>
</evidence>
<dbReference type="Proteomes" id="UP000217103">
    <property type="component" value="Unassembled WGS sequence"/>
</dbReference>
<dbReference type="GO" id="GO:0005886">
    <property type="term" value="C:plasma membrane"/>
    <property type="evidence" value="ECO:0007669"/>
    <property type="project" value="UniProtKB-SubCell"/>
</dbReference>
<sequence length="402" mass="41056">MLGPYRDLFGMPGVKGFVIAGFIGRMPMSMLGIGIIVLISELTGAYALAGAVAAVVSVAFAVAAPLSGRLVDRYGQAKVIVPLVLLHGAALITLMVCAGSGAPSWTLFASAAVSGGAAVSLGSLVRARWTHVLGGSGQGRLQAAFSFESVADEMIFVTGPALVTGLATVVNPYSGLIVALVAAVGGTLAFAAQRRTEPPVRRVLARSGTPIAIPGVALLSCVLLAMGAVFGSIDLITVAFAEEQGAKVMSGVLLASISCGSMISGLWYGSREWKISLRRRLIRALIVFAVAMAPMMLIGNIPVMAVALFFAGLAISPTIITSYTFVERMVPSHLLTEGMAWLSTSLGFGVAIGAWAAGRLTDAFGASNAYAFSLGSAVLAVVISLAGSSLLRLPRASSPASP</sequence>
<dbReference type="Pfam" id="PF07690">
    <property type="entry name" value="MFS_1"/>
    <property type="match status" value="1"/>
</dbReference>
<dbReference type="PANTHER" id="PTHR23542">
    <property type="match status" value="1"/>
</dbReference>
<feature type="transmembrane region" description="Helical" evidence="5">
    <location>
        <begin position="79"/>
        <end position="101"/>
    </location>
</feature>
<dbReference type="OrthoDB" id="9180256at2"/>
<dbReference type="STRING" id="35622.SAMN04489764_4971"/>
<dbReference type="EMBL" id="FNKK01000002">
    <property type="protein sequence ID" value="SDR30533.1"/>
    <property type="molecule type" value="Genomic_DNA"/>
</dbReference>
<dbReference type="GO" id="GO:0022857">
    <property type="term" value="F:transmembrane transporter activity"/>
    <property type="evidence" value="ECO:0007669"/>
    <property type="project" value="InterPro"/>
</dbReference>
<dbReference type="Gene3D" id="1.20.1250.20">
    <property type="entry name" value="MFS general substrate transporter like domains"/>
    <property type="match status" value="2"/>
</dbReference>
<keyword evidence="4 5" id="KW-0472">Membrane</keyword>
<accession>A0A1H1HYN6</accession>
<protein>
    <submittedName>
        <fullName evidence="7">Predicted arabinose efflux permease, MFS family</fullName>
    </submittedName>
</protein>
<gene>
    <name evidence="7" type="ORF">SAMN04489764_4971</name>
</gene>
<organism evidence="7 8">
    <name type="scientific">Thermostaphylospora chromogena</name>
    <dbReference type="NCBI Taxonomy" id="35622"/>
    <lineage>
        <taxon>Bacteria</taxon>
        <taxon>Bacillati</taxon>
        <taxon>Actinomycetota</taxon>
        <taxon>Actinomycetes</taxon>
        <taxon>Streptosporangiales</taxon>
        <taxon>Thermomonosporaceae</taxon>
        <taxon>Thermostaphylospora</taxon>
    </lineage>
</organism>
<evidence type="ECO:0000313" key="7">
    <source>
        <dbReference type="EMBL" id="SDR30533.1"/>
    </source>
</evidence>
<evidence type="ECO:0000313" key="8">
    <source>
        <dbReference type="Proteomes" id="UP000217103"/>
    </source>
</evidence>
<dbReference type="InterPro" id="IPR036259">
    <property type="entry name" value="MFS_trans_sf"/>
</dbReference>
<evidence type="ECO:0000256" key="2">
    <source>
        <dbReference type="ARBA" id="ARBA00022692"/>
    </source>
</evidence>
<feature type="transmembrane region" description="Helical" evidence="5">
    <location>
        <begin position="304"/>
        <end position="326"/>
    </location>
</feature>
<evidence type="ECO:0000256" key="3">
    <source>
        <dbReference type="ARBA" id="ARBA00022989"/>
    </source>
</evidence>
<feature type="transmembrane region" description="Helical" evidence="5">
    <location>
        <begin position="338"/>
        <end position="357"/>
    </location>
</feature>
<dbReference type="InterPro" id="IPR020846">
    <property type="entry name" value="MFS_dom"/>
</dbReference>
<feature type="domain" description="Major facilitator superfamily (MFS) profile" evidence="6">
    <location>
        <begin position="215"/>
        <end position="402"/>
    </location>
</feature>
<dbReference type="RefSeq" id="WP_093262417.1">
    <property type="nucleotide sequence ID" value="NZ_FNKK01000002.1"/>
</dbReference>
<dbReference type="PROSITE" id="PS50850">
    <property type="entry name" value="MFS"/>
    <property type="match status" value="1"/>
</dbReference>
<keyword evidence="3 5" id="KW-1133">Transmembrane helix</keyword>
<feature type="transmembrane region" description="Helical" evidence="5">
    <location>
        <begin position="248"/>
        <end position="269"/>
    </location>
</feature>
<proteinExistence type="predicted"/>
<dbReference type="AlphaFoldDB" id="A0A1H1HYN6"/>
<feature type="transmembrane region" description="Helical" evidence="5">
    <location>
        <begin position="369"/>
        <end position="391"/>
    </location>
</feature>
<reference evidence="7 8" key="1">
    <citation type="submission" date="2016-10" db="EMBL/GenBank/DDBJ databases">
        <authorList>
            <person name="de Groot N.N."/>
        </authorList>
    </citation>
    <scope>NUCLEOTIDE SEQUENCE [LARGE SCALE GENOMIC DNA]</scope>
    <source>
        <strain evidence="7 8">DSM 43794</strain>
    </source>
</reference>
<evidence type="ECO:0000256" key="4">
    <source>
        <dbReference type="ARBA" id="ARBA00023136"/>
    </source>
</evidence>
<dbReference type="SUPFAM" id="SSF103473">
    <property type="entry name" value="MFS general substrate transporter"/>
    <property type="match status" value="1"/>
</dbReference>